<sequence>MYSFTVATMESTITQKSRENEHRSSKLVNSNVAIENRRCNAESE</sequence>
<feature type="region of interest" description="Disordered" evidence="1">
    <location>
        <begin position="1"/>
        <end position="26"/>
    </location>
</feature>
<evidence type="ECO:0000313" key="2">
    <source>
        <dbReference type="EMBL" id="MBW83013.1"/>
    </source>
</evidence>
<dbReference type="AlphaFoldDB" id="A0A2P2IP70"/>
<feature type="compositionally biased region" description="Polar residues" evidence="1">
    <location>
        <begin position="1"/>
        <end position="15"/>
    </location>
</feature>
<organism evidence="2">
    <name type="scientific">Rhizophora mucronata</name>
    <name type="common">Asiatic mangrove</name>
    <dbReference type="NCBI Taxonomy" id="61149"/>
    <lineage>
        <taxon>Eukaryota</taxon>
        <taxon>Viridiplantae</taxon>
        <taxon>Streptophyta</taxon>
        <taxon>Embryophyta</taxon>
        <taxon>Tracheophyta</taxon>
        <taxon>Spermatophyta</taxon>
        <taxon>Magnoliopsida</taxon>
        <taxon>eudicotyledons</taxon>
        <taxon>Gunneridae</taxon>
        <taxon>Pentapetalae</taxon>
        <taxon>rosids</taxon>
        <taxon>fabids</taxon>
        <taxon>Malpighiales</taxon>
        <taxon>Rhizophoraceae</taxon>
        <taxon>Rhizophora</taxon>
    </lineage>
</organism>
<reference evidence="2" key="1">
    <citation type="submission" date="2018-02" db="EMBL/GenBank/DDBJ databases">
        <title>Rhizophora mucronata_Transcriptome.</title>
        <authorList>
            <person name="Meera S.P."/>
            <person name="Sreeshan A."/>
            <person name="Augustine A."/>
        </authorList>
    </citation>
    <scope>NUCLEOTIDE SEQUENCE</scope>
    <source>
        <tissue evidence="2">Leaf</tissue>
    </source>
</reference>
<accession>A0A2P2IP70</accession>
<protein>
    <submittedName>
        <fullName evidence="2">Uncharacterized protein</fullName>
    </submittedName>
</protein>
<dbReference type="EMBL" id="GGEC01002530">
    <property type="protein sequence ID" value="MBW83013.1"/>
    <property type="molecule type" value="Transcribed_RNA"/>
</dbReference>
<name>A0A2P2IP70_RHIMU</name>
<proteinExistence type="predicted"/>
<evidence type="ECO:0000256" key="1">
    <source>
        <dbReference type="SAM" id="MobiDB-lite"/>
    </source>
</evidence>